<name>A0A9J7MKR1_BRAFL</name>
<keyword evidence="6" id="KW-0999">Mitochondrion inner membrane</keyword>
<dbReference type="GO" id="GO:0005739">
    <property type="term" value="C:mitochondrion"/>
    <property type="evidence" value="ECO:0000318"/>
    <property type="project" value="GO_Central"/>
</dbReference>
<dbReference type="GeneID" id="118412419"/>
<evidence type="ECO:0000256" key="16">
    <source>
        <dbReference type="ARBA" id="ARBA00050768"/>
    </source>
</evidence>
<evidence type="ECO:0000313" key="28">
    <source>
        <dbReference type="RefSeq" id="XP_035671162.1"/>
    </source>
</evidence>
<dbReference type="GO" id="GO:1990575">
    <property type="term" value="P:mitochondrial L-ornithine transmembrane transport"/>
    <property type="evidence" value="ECO:0000318"/>
    <property type="project" value="GO_Central"/>
</dbReference>
<dbReference type="OrthoDB" id="193856at2759"/>
<dbReference type="FunFam" id="1.50.40.10:FF:000037">
    <property type="entry name" value="Solute carrier family 25 member 29"/>
    <property type="match status" value="1"/>
</dbReference>
<protein>
    <recommendedName>
        <fullName evidence="20">Mitochondrial basic amino acids transporter</fullName>
    </recommendedName>
    <alternativeName>
        <fullName evidence="24">Carnitine/acylcarnitine translocase-like</fullName>
    </alternativeName>
    <alternativeName>
        <fullName evidence="23">Mitochondrial carnitine/acylcarnitine carrier protein CACL</fullName>
    </alternativeName>
    <alternativeName>
        <fullName evidence="22">Mitochondrial ornithine transporter 3</fullName>
    </alternativeName>
    <alternativeName>
        <fullName evidence="21">Solute carrier family 25 member 29</fullName>
    </alternativeName>
</protein>
<sequence>MALDFVAGCFGGAAGVVVGHPFDTIKVRLQTQSTRKPLYRGTLHCFTEIVRKETAFGLFKGMTSPLVGLTFINAIVFGVHGNLHRTLGEGRLLNTFLAGAAAGAVQSIVCSPMELAKTRMQLMGLGEKSKKRKEIKNSLHCLLRIYKAEGLRGCYRGMILTLWRDAPSFGAYFVTYDTVCQMFAPDDSDHNNVGTLLFAGGMAGVSAWLITYPVDVMKSRIQADGVGGKNVYKGTSDCFVTSYKTEGWKFFTRGLNSTLIRAFPVNAATLTVVTLILRNVKSETPDHE</sequence>
<feature type="repeat" description="Solcar" evidence="25">
    <location>
        <begin position="90"/>
        <end position="182"/>
    </location>
</feature>
<comment type="catalytic activity">
    <reaction evidence="13">
        <text>L-ornithine(in) = L-ornithine(out)</text>
        <dbReference type="Rhea" id="RHEA:71199"/>
        <dbReference type="ChEBI" id="CHEBI:46911"/>
    </reaction>
</comment>
<dbReference type="PRINTS" id="PR00926">
    <property type="entry name" value="MITOCARRIER"/>
</dbReference>
<comment type="catalytic activity">
    <reaction evidence="15">
        <text>L-histidine(out) = L-histidine(in)</text>
        <dbReference type="Rhea" id="RHEA:72807"/>
        <dbReference type="ChEBI" id="CHEBI:57595"/>
    </reaction>
</comment>
<dbReference type="KEGG" id="bfo:118412419"/>
<keyword evidence="4 25" id="KW-0812">Transmembrane</keyword>
<comment type="catalytic activity">
    <reaction evidence="19">
        <text>N(omega)-methyl-L-arginine(in) + L-arginine(out) = N(omega)-methyl-L-arginine(out) + L-arginine(in)</text>
        <dbReference type="Rhea" id="RHEA:72803"/>
        <dbReference type="ChEBI" id="CHEBI:32682"/>
        <dbReference type="ChEBI" id="CHEBI:114953"/>
    </reaction>
</comment>
<evidence type="ECO:0000256" key="23">
    <source>
        <dbReference type="ARBA" id="ARBA00079387"/>
    </source>
</evidence>
<dbReference type="Pfam" id="PF00153">
    <property type="entry name" value="Mito_carr"/>
    <property type="match status" value="3"/>
</dbReference>
<evidence type="ECO:0000256" key="9">
    <source>
        <dbReference type="ARBA" id="ARBA00023128"/>
    </source>
</evidence>
<dbReference type="Proteomes" id="UP000001554">
    <property type="component" value="Chromosome 3"/>
</dbReference>
<dbReference type="PANTHER" id="PTHR45624:SF61">
    <property type="entry name" value="MITOCHONDRIAL BASIC AMINO ACIDS TRANSPORTER"/>
    <property type="match status" value="1"/>
</dbReference>
<evidence type="ECO:0000256" key="10">
    <source>
        <dbReference type="ARBA" id="ARBA00023136"/>
    </source>
</evidence>
<comment type="catalytic activity">
    <reaction evidence="14">
        <text>L-lysine(out) + L-arginine(in) = L-lysine(in) + L-arginine(out)</text>
        <dbReference type="Rhea" id="RHEA:70827"/>
        <dbReference type="ChEBI" id="CHEBI:32551"/>
        <dbReference type="ChEBI" id="CHEBI:32682"/>
    </reaction>
</comment>
<comment type="catalytic activity">
    <reaction evidence="11">
        <text>L-lysine(in) = L-lysine(out)</text>
        <dbReference type="Rhea" id="RHEA:70935"/>
        <dbReference type="ChEBI" id="CHEBI:32551"/>
    </reaction>
</comment>
<dbReference type="Gene3D" id="1.50.40.10">
    <property type="entry name" value="Mitochondrial carrier domain"/>
    <property type="match status" value="2"/>
</dbReference>
<evidence type="ECO:0000256" key="15">
    <source>
        <dbReference type="ARBA" id="ARBA00050592"/>
    </source>
</evidence>
<dbReference type="InterPro" id="IPR018108">
    <property type="entry name" value="MCP_transmembrane"/>
</dbReference>
<keyword evidence="27" id="KW-1185">Reference proteome</keyword>
<evidence type="ECO:0000256" key="21">
    <source>
        <dbReference type="ARBA" id="ARBA00076491"/>
    </source>
</evidence>
<keyword evidence="8" id="KW-1133">Transmembrane helix</keyword>
<comment type="subcellular location">
    <subcellularLocation>
        <location evidence="1">Mitochondrion inner membrane</location>
        <topology evidence="1">Multi-pass membrane protein</topology>
    </subcellularLocation>
</comment>
<dbReference type="PROSITE" id="PS50920">
    <property type="entry name" value="SOLCAR"/>
    <property type="match status" value="3"/>
</dbReference>
<evidence type="ECO:0000256" key="6">
    <source>
        <dbReference type="ARBA" id="ARBA00022792"/>
    </source>
</evidence>
<reference evidence="28" key="2">
    <citation type="submission" date="2025-08" db="UniProtKB">
        <authorList>
            <consortium name="RefSeq"/>
        </authorList>
    </citation>
    <scope>IDENTIFICATION</scope>
    <source>
        <strain evidence="28">S238N-H82</strain>
        <tissue evidence="28">Testes</tissue>
    </source>
</reference>
<evidence type="ECO:0000256" key="11">
    <source>
        <dbReference type="ARBA" id="ARBA00034422"/>
    </source>
</evidence>
<evidence type="ECO:0000313" key="27">
    <source>
        <dbReference type="Proteomes" id="UP000001554"/>
    </source>
</evidence>
<dbReference type="PANTHER" id="PTHR45624">
    <property type="entry name" value="MITOCHONDRIAL BASIC AMINO ACIDS TRANSPORTER-RELATED"/>
    <property type="match status" value="1"/>
</dbReference>
<keyword evidence="3 26" id="KW-0813">Transport</keyword>
<dbReference type="InterPro" id="IPR050567">
    <property type="entry name" value="Mitochondrial_Carrier"/>
</dbReference>
<gene>
    <name evidence="28" type="primary">LOC118412419</name>
</gene>
<comment type="catalytic activity">
    <reaction evidence="17">
        <text>L-homoarginine(in) + L-arginine(out) = L-homoarginine(out) + L-arginine(in)</text>
        <dbReference type="Rhea" id="RHEA:72799"/>
        <dbReference type="ChEBI" id="CHEBI:32682"/>
        <dbReference type="ChEBI" id="CHEBI:143006"/>
    </reaction>
</comment>
<evidence type="ECO:0000256" key="25">
    <source>
        <dbReference type="PROSITE-ProRule" id="PRU00282"/>
    </source>
</evidence>
<dbReference type="InterPro" id="IPR002067">
    <property type="entry name" value="MCP"/>
</dbReference>
<dbReference type="OMA" id="SPWTKSV"/>
<evidence type="ECO:0000256" key="1">
    <source>
        <dbReference type="ARBA" id="ARBA00004448"/>
    </source>
</evidence>
<evidence type="ECO:0000256" key="4">
    <source>
        <dbReference type="ARBA" id="ARBA00022692"/>
    </source>
</evidence>
<keyword evidence="7" id="KW-0029">Amino-acid transport</keyword>
<evidence type="ECO:0000256" key="7">
    <source>
        <dbReference type="ARBA" id="ARBA00022970"/>
    </source>
</evidence>
<keyword evidence="10 25" id="KW-0472">Membrane</keyword>
<keyword evidence="9" id="KW-0496">Mitochondrion</keyword>
<dbReference type="InterPro" id="IPR023395">
    <property type="entry name" value="MCP_dom_sf"/>
</dbReference>
<accession>A0A9J7MKR1</accession>
<evidence type="ECO:0000256" key="3">
    <source>
        <dbReference type="ARBA" id="ARBA00022448"/>
    </source>
</evidence>
<dbReference type="RefSeq" id="XP_035671162.1">
    <property type="nucleotide sequence ID" value="XM_035815269.1"/>
</dbReference>
<dbReference type="GO" id="GO:0005292">
    <property type="term" value="F:high-affinity lysine transmembrane transporter activity"/>
    <property type="evidence" value="ECO:0000318"/>
    <property type="project" value="GO_Central"/>
</dbReference>
<evidence type="ECO:0000256" key="17">
    <source>
        <dbReference type="ARBA" id="ARBA00051045"/>
    </source>
</evidence>
<evidence type="ECO:0000256" key="20">
    <source>
        <dbReference type="ARBA" id="ARBA00071763"/>
    </source>
</evidence>
<comment type="catalytic activity">
    <reaction evidence="12">
        <text>L-arginine(in) = L-arginine(out)</text>
        <dbReference type="Rhea" id="RHEA:32143"/>
        <dbReference type="ChEBI" id="CHEBI:32682"/>
    </reaction>
</comment>
<evidence type="ECO:0000256" key="13">
    <source>
        <dbReference type="ARBA" id="ARBA00034450"/>
    </source>
</evidence>
<dbReference type="SUPFAM" id="SSF103506">
    <property type="entry name" value="Mitochondrial carrier"/>
    <property type="match status" value="1"/>
</dbReference>
<evidence type="ECO:0000256" key="5">
    <source>
        <dbReference type="ARBA" id="ARBA00022737"/>
    </source>
</evidence>
<evidence type="ECO:0000256" key="26">
    <source>
        <dbReference type="RuleBase" id="RU000488"/>
    </source>
</evidence>
<reference evidence="27" key="1">
    <citation type="journal article" date="2020" name="Nat. Ecol. Evol.">
        <title>Deeply conserved synteny resolves early events in vertebrate evolution.</title>
        <authorList>
            <person name="Simakov O."/>
            <person name="Marletaz F."/>
            <person name="Yue J.X."/>
            <person name="O'Connell B."/>
            <person name="Jenkins J."/>
            <person name="Brandt A."/>
            <person name="Calef R."/>
            <person name="Tung C.H."/>
            <person name="Huang T.K."/>
            <person name="Schmutz J."/>
            <person name="Satoh N."/>
            <person name="Yu J.K."/>
            <person name="Putnam N.H."/>
            <person name="Green R.E."/>
            <person name="Rokhsar D.S."/>
        </authorList>
    </citation>
    <scope>NUCLEOTIDE SEQUENCE [LARGE SCALE GENOMIC DNA]</scope>
    <source>
        <strain evidence="27">S238N-H82</strain>
    </source>
</reference>
<evidence type="ECO:0000256" key="2">
    <source>
        <dbReference type="ARBA" id="ARBA00006375"/>
    </source>
</evidence>
<dbReference type="GO" id="GO:0005743">
    <property type="term" value="C:mitochondrial inner membrane"/>
    <property type="evidence" value="ECO:0007669"/>
    <property type="project" value="UniProtKB-SubCell"/>
</dbReference>
<dbReference type="AlphaFoldDB" id="A0A9J7MKR1"/>
<evidence type="ECO:0000256" key="18">
    <source>
        <dbReference type="ARBA" id="ARBA00051921"/>
    </source>
</evidence>
<evidence type="ECO:0000256" key="24">
    <source>
        <dbReference type="ARBA" id="ARBA00080567"/>
    </source>
</evidence>
<keyword evidence="5" id="KW-0677">Repeat</keyword>
<evidence type="ECO:0000256" key="14">
    <source>
        <dbReference type="ARBA" id="ARBA00049090"/>
    </source>
</evidence>
<comment type="similarity">
    <text evidence="2 26">Belongs to the mitochondrial carrier (TC 2.A.29) family.</text>
</comment>
<evidence type="ECO:0000256" key="19">
    <source>
        <dbReference type="ARBA" id="ARBA00052673"/>
    </source>
</evidence>
<organism evidence="27 28">
    <name type="scientific">Branchiostoma floridae</name>
    <name type="common">Florida lancelet</name>
    <name type="synonym">Amphioxus</name>
    <dbReference type="NCBI Taxonomy" id="7739"/>
    <lineage>
        <taxon>Eukaryota</taxon>
        <taxon>Metazoa</taxon>
        <taxon>Chordata</taxon>
        <taxon>Cephalochordata</taxon>
        <taxon>Leptocardii</taxon>
        <taxon>Amphioxiformes</taxon>
        <taxon>Branchiostomatidae</taxon>
        <taxon>Branchiostoma</taxon>
    </lineage>
</organism>
<comment type="catalytic activity">
    <reaction evidence="18">
        <text>L-ornithine(in) + L-arginine(out) = L-ornithine(out) + L-arginine(in)</text>
        <dbReference type="Rhea" id="RHEA:34991"/>
        <dbReference type="ChEBI" id="CHEBI:32682"/>
        <dbReference type="ChEBI" id="CHEBI:46911"/>
    </reaction>
</comment>
<comment type="catalytic activity">
    <reaction evidence="16">
        <text>L-histidine(out) + L-arginine(in) = L-histidine(in) + L-arginine(out)</text>
        <dbReference type="Rhea" id="RHEA:71063"/>
        <dbReference type="ChEBI" id="CHEBI:32682"/>
        <dbReference type="ChEBI" id="CHEBI:57595"/>
    </reaction>
</comment>
<dbReference type="GO" id="GO:0005289">
    <property type="term" value="F:high-affinity L-arginine transmembrane transporter activity"/>
    <property type="evidence" value="ECO:0000318"/>
    <property type="project" value="GO_Central"/>
</dbReference>
<feature type="repeat" description="Solcar" evidence="25">
    <location>
        <begin position="191"/>
        <end position="279"/>
    </location>
</feature>
<feature type="repeat" description="Solcar" evidence="25">
    <location>
        <begin position="2"/>
        <end position="86"/>
    </location>
</feature>
<evidence type="ECO:0000256" key="12">
    <source>
        <dbReference type="ARBA" id="ARBA00034423"/>
    </source>
</evidence>
<proteinExistence type="inferred from homology"/>
<evidence type="ECO:0000256" key="8">
    <source>
        <dbReference type="ARBA" id="ARBA00022989"/>
    </source>
</evidence>
<evidence type="ECO:0000256" key="22">
    <source>
        <dbReference type="ARBA" id="ARBA00078745"/>
    </source>
</evidence>